<dbReference type="PROSITE" id="PS51257">
    <property type="entry name" value="PROKAR_LIPOPROTEIN"/>
    <property type="match status" value="1"/>
</dbReference>
<dbReference type="Proteomes" id="UP000192042">
    <property type="component" value="Chromosome I"/>
</dbReference>
<gene>
    <name evidence="1" type="ORF">NSJP_2295</name>
</gene>
<sequence length="228" mass="25316">MTLKLLLLSWKLSFVLIAFQGCIVISYGTYSSPAISDSITIDRKESLHWYGRRKGDVLALPNLRLEVLPINERVTISIWGLIVPFLPLPGGSNESALYSPFQFLMTLRILDGDDKLTLLPGEIVLQFHDGKSIRPSAFWGPQSGPANCRAYENTKVRQAATPITPTHESLAITTGTCVTLLFDRSPPPPDEEFSLLVKGIRQGGKPIGVPAINFQRESMWVMERAHDN</sequence>
<evidence type="ECO:0008006" key="3">
    <source>
        <dbReference type="Google" id="ProtNLM"/>
    </source>
</evidence>
<organism evidence="1 2">
    <name type="scientific">Nitrospira japonica</name>
    <dbReference type="NCBI Taxonomy" id="1325564"/>
    <lineage>
        <taxon>Bacteria</taxon>
        <taxon>Pseudomonadati</taxon>
        <taxon>Nitrospirota</taxon>
        <taxon>Nitrospiria</taxon>
        <taxon>Nitrospirales</taxon>
        <taxon>Nitrospiraceae</taxon>
        <taxon>Nitrospira</taxon>
    </lineage>
</organism>
<keyword evidence="2" id="KW-1185">Reference proteome</keyword>
<dbReference type="RefSeq" id="WP_080886841.1">
    <property type="nucleotide sequence ID" value="NZ_LT828648.1"/>
</dbReference>
<name>A0A1W1I630_9BACT</name>
<dbReference type="AlphaFoldDB" id="A0A1W1I630"/>
<reference evidence="1 2" key="1">
    <citation type="submission" date="2017-03" db="EMBL/GenBank/DDBJ databases">
        <authorList>
            <person name="Afonso C.L."/>
            <person name="Miller P.J."/>
            <person name="Scott M.A."/>
            <person name="Spackman E."/>
            <person name="Goraichik I."/>
            <person name="Dimitrov K.M."/>
            <person name="Suarez D.L."/>
            <person name="Swayne D.E."/>
        </authorList>
    </citation>
    <scope>NUCLEOTIDE SEQUENCE [LARGE SCALE GENOMIC DNA]</scope>
    <source>
        <strain evidence="1">Genome sequencing of Nitrospira japonica strain NJ11</strain>
    </source>
</reference>
<proteinExistence type="predicted"/>
<dbReference type="KEGG" id="nja:NSJP_2295"/>
<evidence type="ECO:0000313" key="2">
    <source>
        <dbReference type="Proteomes" id="UP000192042"/>
    </source>
</evidence>
<accession>A0A1W1I630</accession>
<evidence type="ECO:0000313" key="1">
    <source>
        <dbReference type="EMBL" id="SLM48467.1"/>
    </source>
</evidence>
<protein>
    <recommendedName>
        <fullName evidence="3">Lipoprotein</fullName>
    </recommendedName>
</protein>
<dbReference type="STRING" id="1325564.NSJP_2295"/>
<dbReference type="EMBL" id="LT828648">
    <property type="protein sequence ID" value="SLM48467.1"/>
    <property type="molecule type" value="Genomic_DNA"/>
</dbReference>